<feature type="chain" id="PRO_5003948481" evidence="1">
    <location>
        <begin position="25"/>
        <end position="400"/>
    </location>
</feature>
<accession>L0WCK2</accession>
<dbReference type="AlphaFoldDB" id="L0WCK2"/>
<comment type="caution">
    <text evidence="4">The sequence shown here is derived from an EMBL/GenBank/DDBJ whole genome shotgun (WGS) entry which is preliminary data.</text>
</comment>
<dbReference type="Pfam" id="PF13406">
    <property type="entry name" value="SLT_2"/>
    <property type="match status" value="1"/>
</dbReference>
<evidence type="ECO:0000313" key="4">
    <source>
        <dbReference type="EMBL" id="EKF74729.1"/>
    </source>
</evidence>
<dbReference type="GO" id="GO:0008933">
    <property type="term" value="F:peptidoglycan lytic transglycosylase activity"/>
    <property type="evidence" value="ECO:0007669"/>
    <property type="project" value="TreeGrafter"/>
</dbReference>
<dbReference type="Gene3D" id="1.10.101.10">
    <property type="entry name" value="PGBD-like superfamily/PGBD"/>
    <property type="match status" value="1"/>
</dbReference>
<dbReference type="PATRIC" id="fig|1177179.3.peg.1387"/>
<feature type="signal peptide" evidence="1">
    <location>
        <begin position="1"/>
        <end position="24"/>
    </location>
</feature>
<dbReference type="InterPro" id="IPR036366">
    <property type="entry name" value="PGBDSf"/>
</dbReference>
<dbReference type="RefSeq" id="WP_008928559.1">
    <property type="nucleotide sequence ID" value="NZ_AMRJ01000008.1"/>
</dbReference>
<dbReference type="PANTHER" id="PTHR30163">
    <property type="entry name" value="MEMBRANE-BOUND LYTIC MUREIN TRANSGLYCOSYLASE B"/>
    <property type="match status" value="1"/>
</dbReference>
<dbReference type="eggNOG" id="COG3409">
    <property type="taxonomic scope" value="Bacteria"/>
</dbReference>
<dbReference type="InterPro" id="IPR002477">
    <property type="entry name" value="Peptidoglycan-bd-like"/>
</dbReference>
<dbReference type="GO" id="GO:0009253">
    <property type="term" value="P:peptidoglycan catabolic process"/>
    <property type="evidence" value="ECO:0007669"/>
    <property type="project" value="TreeGrafter"/>
</dbReference>
<dbReference type="SUPFAM" id="SSF47090">
    <property type="entry name" value="PGBD-like"/>
    <property type="match status" value="1"/>
</dbReference>
<dbReference type="InterPro" id="IPR023346">
    <property type="entry name" value="Lysozyme-like_dom_sf"/>
</dbReference>
<name>L0WCK2_9GAMM</name>
<evidence type="ECO:0000259" key="3">
    <source>
        <dbReference type="Pfam" id="PF13406"/>
    </source>
</evidence>
<dbReference type="Gene3D" id="1.10.8.350">
    <property type="entry name" value="Bacterial muramidase"/>
    <property type="match status" value="1"/>
</dbReference>
<reference evidence="4 5" key="1">
    <citation type="journal article" date="2012" name="J. Bacteriol.">
        <title>Genome Sequence of the Alkane-Degrading Bacterium Alcanivorax hongdengensis Type Strain A-11-3.</title>
        <authorList>
            <person name="Lai Q."/>
            <person name="Shao Z."/>
        </authorList>
    </citation>
    <scope>NUCLEOTIDE SEQUENCE [LARGE SCALE GENOMIC DNA]</scope>
    <source>
        <strain evidence="4 5">A-11-3</strain>
    </source>
</reference>
<feature type="domain" description="Transglycosylase SLT" evidence="3">
    <location>
        <begin position="30"/>
        <end position="322"/>
    </location>
</feature>
<keyword evidence="5" id="KW-1185">Reference proteome</keyword>
<protein>
    <submittedName>
        <fullName evidence="4">Glycosidase</fullName>
    </submittedName>
</protein>
<dbReference type="EMBL" id="AMRJ01000008">
    <property type="protein sequence ID" value="EKF74729.1"/>
    <property type="molecule type" value="Genomic_DNA"/>
</dbReference>
<dbReference type="Proteomes" id="UP000010164">
    <property type="component" value="Unassembled WGS sequence"/>
</dbReference>
<dbReference type="InterPro" id="IPR036365">
    <property type="entry name" value="PGBD-like_sf"/>
</dbReference>
<dbReference type="GO" id="GO:0016798">
    <property type="term" value="F:hydrolase activity, acting on glycosyl bonds"/>
    <property type="evidence" value="ECO:0007669"/>
    <property type="project" value="UniProtKB-KW"/>
</dbReference>
<organism evidence="4 5">
    <name type="scientific">Alcanivorax hongdengensis A-11-3</name>
    <dbReference type="NCBI Taxonomy" id="1177179"/>
    <lineage>
        <taxon>Bacteria</taxon>
        <taxon>Pseudomonadati</taxon>
        <taxon>Pseudomonadota</taxon>
        <taxon>Gammaproteobacteria</taxon>
        <taxon>Oceanospirillales</taxon>
        <taxon>Alcanivoracaceae</taxon>
        <taxon>Alcanivorax</taxon>
    </lineage>
</organism>
<sequence length="400" mass="44009">MLSPRFLSLATAAALMLCSPASRALDPQTFDLCVGKLRKQALDADIPAQVISDTLNRVELDPKVVELDQSQPEFTSSFADYFTRRVSDTRIEKGRHYRQTLAPLLTQLTREYGVPGRYLLAFWGLETNYGSFIGNTPTLNALATLACEGRRGDYFSAELLNALRIIQAGDIDAAQMKGSWAGAMGQVQFMPAVFLRYAVDGDGDGHRNLWQSTPDALASAAHFLQGLGWQREQRWGREVLLPEQFDFSKVGLDQSLSLAEWNALGLRMTNGQRLAETVDWKASLLLPSGHCGPAFLVYPNFRVIMGWNRSESYALAVGRLADRIAGAGPLRHAPVDAPRLSREQVTQLQQTLNQQGFDAGEADGLLGPGTRSALARYQQQHGMIADGFPDREVLQALGIL</sequence>
<dbReference type="NCBIfam" id="TIGR02283">
    <property type="entry name" value="MltB_2"/>
    <property type="match status" value="1"/>
</dbReference>
<dbReference type="InterPro" id="IPR031304">
    <property type="entry name" value="SLT_2"/>
</dbReference>
<dbReference type="SUPFAM" id="SSF53955">
    <property type="entry name" value="Lysozyme-like"/>
    <property type="match status" value="1"/>
</dbReference>
<dbReference type="FunFam" id="1.10.8.350:FF:000001">
    <property type="entry name" value="Lytic murein transglycosylase B"/>
    <property type="match status" value="1"/>
</dbReference>
<proteinExistence type="predicted"/>
<dbReference type="CDD" id="cd13399">
    <property type="entry name" value="Slt35-like"/>
    <property type="match status" value="1"/>
</dbReference>
<evidence type="ECO:0000256" key="1">
    <source>
        <dbReference type="SAM" id="SignalP"/>
    </source>
</evidence>
<dbReference type="InterPro" id="IPR011970">
    <property type="entry name" value="MltB_2"/>
</dbReference>
<keyword evidence="4" id="KW-0326">Glycosidase</keyword>
<dbReference type="OrthoDB" id="9772911at2"/>
<evidence type="ECO:0000313" key="5">
    <source>
        <dbReference type="Proteomes" id="UP000010164"/>
    </source>
</evidence>
<evidence type="ECO:0000259" key="2">
    <source>
        <dbReference type="Pfam" id="PF01471"/>
    </source>
</evidence>
<gene>
    <name evidence="4" type="ORF">A11A3_06893</name>
</gene>
<keyword evidence="4" id="KW-0378">Hydrolase</keyword>
<dbReference type="InterPro" id="IPR043426">
    <property type="entry name" value="MltB-like"/>
</dbReference>
<dbReference type="Pfam" id="PF01471">
    <property type="entry name" value="PG_binding_1"/>
    <property type="match status" value="1"/>
</dbReference>
<keyword evidence="1" id="KW-0732">Signal</keyword>
<dbReference type="STRING" id="1177179.A11A3_06893"/>
<dbReference type="Gene3D" id="1.10.530.10">
    <property type="match status" value="1"/>
</dbReference>
<dbReference type="eggNOG" id="COG2951">
    <property type="taxonomic scope" value="Bacteria"/>
</dbReference>
<feature type="domain" description="Peptidoglycan binding-like" evidence="2">
    <location>
        <begin position="341"/>
        <end position="397"/>
    </location>
</feature>
<dbReference type="PANTHER" id="PTHR30163:SF8">
    <property type="entry name" value="LYTIC MUREIN TRANSGLYCOSYLASE"/>
    <property type="match status" value="1"/>
</dbReference>